<reference evidence="2 5" key="2">
    <citation type="journal article" date="2020" name="Microbiol. Resour. Announc.">
        <title>Complete genome sequence of Pseudomonas otitidis strain MrB4, isolated from Lake Biwa in Japan.</title>
        <authorList>
            <person name="Miyazaki K."/>
            <person name="Hase E."/>
            <person name="Maruya T."/>
        </authorList>
    </citation>
    <scope>NUCLEOTIDE SEQUENCE [LARGE SCALE GENOMIC DNA]</scope>
    <source>
        <strain evidence="2 5">MrB4</strain>
    </source>
</reference>
<evidence type="ECO:0000313" key="5">
    <source>
        <dbReference type="Proteomes" id="UP000501237"/>
    </source>
</evidence>
<dbReference type="GeneID" id="57399385"/>
<dbReference type="RefSeq" id="WP_160481213.1">
    <property type="nucleotide sequence ID" value="NZ_AP022642.1"/>
</dbReference>
<dbReference type="KEGG" id="poj:PtoMrB4_41680"/>
<dbReference type="InterPro" id="IPR052399">
    <property type="entry name" value="Phage_Baseplate_Assmbl_Protein"/>
</dbReference>
<sequence>MGQLTNKGYVGVRLDSILAELDQGFRAIYGNDIDLAPDSPDGQMLGLIAQVRADLEELGEVIYRALDPDHASGDWLEQRVAYAGLTRRQARYSYLRGTALTGRAGTQIPAGAVLRDANRGRWLLTADVTLGVDGSARADLRSEELGAYNLPANSSLTLETLVLGWDTATTQAPAEVGAEEETDAELRARFFRSRARPAQNSLDGLVAALLQLPDVRQVVGLENTGPTVDADGVPGHSLNLIVDGGEEQAIAQAIFQRKPAGTGLMGQQSRTVVDGQGMKRLIRFDRPAVVDCKAFVQLRRDAEFTAIDVAAIKAQLAQLDFRIGQDVQLSRLYSPINTVQGFWVEQLKISRRSGTPAADNIAIGVRERARFAPSDIEVVVL</sequence>
<dbReference type="PANTHER" id="PTHR37829">
    <property type="entry name" value="PHAGE-LIKE ELEMENT PBSX PROTEIN XKDT"/>
    <property type="match status" value="1"/>
</dbReference>
<accession>A0A679GG74</accession>
<protein>
    <recommendedName>
        <fullName evidence="1">Baseplate protein J-like barrel domain-containing protein</fullName>
    </recommendedName>
</protein>
<feature type="domain" description="Baseplate protein J-like barrel" evidence="1">
    <location>
        <begin position="100"/>
        <end position="175"/>
    </location>
</feature>
<gene>
    <name evidence="3" type="ORF">GO594_14390</name>
    <name evidence="2" type="ORF">PtoMrB4_41680</name>
</gene>
<dbReference type="InterPro" id="IPR006949">
    <property type="entry name" value="Barrel_Baseplate_J-like"/>
</dbReference>
<dbReference type="AlphaFoldDB" id="A0A679GG74"/>
<organism evidence="2 5">
    <name type="scientific">Metapseudomonas otitidis</name>
    <dbReference type="NCBI Taxonomy" id="319939"/>
    <lineage>
        <taxon>Bacteria</taxon>
        <taxon>Pseudomonadati</taxon>
        <taxon>Pseudomonadota</taxon>
        <taxon>Gammaproteobacteria</taxon>
        <taxon>Pseudomonadales</taxon>
        <taxon>Pseudomonadaceae</taxon>
        <taxon>Metapseudomonas</taxon>
    </lineage>
</organism>
<evidence type="ECO:0000259" key="1">
    <source>
        <dbReference type="Pfam" id="PF04865"/>
    </source>
</evidence>
<proteinExistence type="predicted"/>
<name>A0A679GG74_9GAMM</name>
<dbReference type="Proteomes" id="UP000461288">
    <property type="component" value="Unassembled WGS sequence"/>
</dbReference>
<evidence type="ECO:0000313" key="2">
    <source>
        <dbReference type="EMBL" id="BCA30191.1"/>
    </source>
</evidence>
<evidence type="ECO:0000313" key="3">
    <source>
        <dbReference type="EMBL" id="MWK57169.1"/>
    </source>
</evidence>
<dbReference type="EMBL" id="AP022642">
    <property type="protein sequence ID" value="BCA30191.1"/>
    <property type="molecule type" value="Genomic_DNA"/>
</dbReference>
<dbReference type="EMBL" id="WTFN01000031">
    <property type="protein sequence ID" value="MWK57169.1"/>
    <property type="molecule type" value="Genomic_DNA"/>
</dbReference>
<dbReference type="Proteomes" id="UP000501237">
    <property type="component" value="Chromosome"/>
</dbReference>
<reference evidence="3 4" key="1">
    <citation type="submission" date="2019-12" db="EMBL/GenBank/DDBJ databases">
        <title>Draft genome sequence of Pseudomonas otitidis recovered from a chicken carcass.</title>
        <authorList>
            <person name="Vieira T.R."/>
            <person name="Oliviera E.F.C."/>
            <person name="Silva N.M.V."/>
            <person name="Sambrano G.E."/>
            <person name="Cibulski S.P."/>
            <person name="Cardoso M.R.I."/>
        </authorList>
    </citation>
    <scope>NUCLEOTIDE SEQUENCE [LARGE SCALE GENOMIC DNA]</scope>
    <source>
        <strain evidence="3 4">25_K</strain>
    </source>
</reference>
<evidence type="ECO:0000313" key="4">
    <source>
        <dbReference type="Proteomes" id="UP000461288"/>
    </source>
</evidence>
<dbReference type="PANTHER" id="PTHR37829:SF3">
    <property type="entry name" value="PROTEIN JAYE-RELATED"/>
    <property type="match status" value="1"/>
</dbReference>
<dbReference type="Pfam" id="PF04865">
    <property type="entry name" value="Baseplate_J"/>
    <property type="match status" value="1"/>
</dbReference>